<dbReference type="Pfam" id="PF14261">
    <property type="entry name" value="DUF4351"/>
    <property type="match status" value="1"/>
</dbReference>
<proteinExistence type="predicted"/>
<dbReference type="InterPro" id="IPR025587">
    <property type="entry name" value="DUF4351"/>
</dbReference>
<accession>A0ABS9FBV6</accession>
<organism evidence="2 3">
    <name type="scientific">Pseudomonas gessardii</name>
    <dbReference type="NCBI Taxonomy" id="78544"/>
    <lineage>
        <taxon>Bacteria</taxon>
        <taxon>Pseudomonadati</taxon>
        <taxon>Pseudomonadota</taxon>
        <taxon>Gammaproteobacteria</taxon>
        <taxon>Pseudomonadales</taxon>
        <taxon>Pseudomonadaceae</taxon>
        <taxon>Pseudomonas</taxon>
    </lineage>
</organism>
<evidence type="ECO:0000313" key="3">
    <source>
        <dbReference type="Proteomes" id="UP000814003"/>
    </source>
</evidence>
<evidence type="ECO:0000259" key="1">
    <source>
        <dbReference type="Pfam" id="PF14261"/>
    </source>
</evidence>
<name>A0ABS9FBV6_9PSED</name>
<reference evidence="2 3" key="1">
    <citation type="submission" date="2019-11" db="EMBL/GenBank/DDBJ databases">
        <title>Epiphytic Pseudomonas syringae from cherry orchards.</title>
        <authorList>
            <person name="Hulin M.T."/>
        </authorList>
    </citation>
    <scope>NUCLEOTIDE SEQUENCE [LARGE SCALE GENOMIC DNA]</scope>
    <source>
        <strain evidence="2 3">PA-6-5B</strain>
    </source>
</reference>
<evidence type="ECO:0000313" key="2">
    <source>
        <dbReference type="EMBL" id="MCF5108890.1"/>
    </source>
</evidence>
<protein>
    <submittedName>
        <fullName evidence="2">DUF4351 domain-containing protein</fullName>
    </submittedName>
</protein>
<dbReference type="EMBL" id="WKED01000036">
    <property type="protein sequence ID" value="MCF5108890.1"/>
    <property type="molecule type" value="Genomic_DNA"/>
</dbReference>
<keyword evidence="3" id="KW-1185">Reference proteome</keyword>
<comment type="caution">
    <text evidence="2">The sequence shown here is derived from an EMBL/GenBank/DDBJ whole genome shotgun (WGS) entry which is preliminary data.</text>
</comment>
<gene>
    <name evidence="2" type="ORF">GIW56_18790</name>
</gene>
<dbReference type="Proteomes" id="UP000814003">
    <property type="component" value="Unassembled WGS sequence"/>
</dbReference>
<sequence>MLLQRLLARRFGTLSNDVVAKIAAASSRQLELWGDRVLDAPSLDDVFQA</sequence>
<feature type="domain" description="DUF4351" evidence="1">
    <location>
        <begin position="2"/>
        <end position="46"/>
    </location>
</feature>